<protein>
    <submittedName>
        <fullName evidence="6">LysR family transcriptional regulator</fullName>
    </submittedName>
</protein>
<dbReference type="Pfam" id="PF03466">
    <property type="entry name" value="LysR_substrate"/>
    <property type="match status" value="1"/>
</dbReference>
<evidence type="ECO:0000256" key="3">
    <source>
        <dbReference type="ARBA" id="ARBA00023125"/>
    </source>
</evidence>
<dbReference type="GO" id="GO:0003700">
    <property type="term" value="F:DNA-binding transcription factor activity"/>
    <property type="evidence" value="ECO:0007669"/>
    <property type="project" value="InterPro"/>
</dbReference>
<dbReference type="SUPFAM" id="SSF53850">
    <property type="entry name" value="Periplasmic binding protein-like II"/>
    <property type="match status" value="1"/>
</dbReference>
<name>A0A6N8F9P4_9GAMM</name>
<dbReference type="InterPro" id="IPR036390">
    <property type="entry name" value="WH_DNA-bd_sf"/>
</dbReference>
<comment type="similarity">
    <text evidence="1">Belongs to the LysR transcriptional regulatory family.</text>
</comment>
<dbReference type="EMBL" id="WOCD01000001">
    <property type="protein sequence ID" value="MUH71640.1"/>
    <property type="molecule type" value="Genomic_DNA"/>
</dbReference>
<dbReference type="InterPro" id="IPR005119">
    <property type="entry name" value="LysR_subst-bd"/>
</dbReference>
<dbReference type="Gene3D" id="3.40.190.290">
    <property type="match status" value="1"/>
</dbReference>
<dbReference type="InterPro" id="IPR036388">
    <property type="entry name" value="WH-like_DNA-bd_sf"/>
</dbReference>
<organism evidence="6 7">
    <name type="scientific">Psychrosphaera haliotis</name>
    <dbReference type="NCBI Taxonomy" id="555083"/>
    <lineage>
        <taxon>Bacteria</taxon>
        <taxon>Pseudomonadati</taxon>
        <taxon>Pseudomonadota</taxon>
        <taxon>Gammaproteobacteria</taxon>
        <taxon>Alteromonadales</taxon>
        <taxon>Pseudoalteromonadaceae</taxon>
        <taxon>Psychrosphaera</taxon>
    </lineage>
</organism>
<dbReference type="Pfam" id="PF00126">
    <property type="entry name" value="HTH_1"/>
    <property type="match status" value="1"/>
</dbReference>
<evidence type="ECO:0000256" key="4">
    <source>
        <dbReference type="ARBA" id="ARBA00023163"/>
    </source>
</evidence>
<evidence type="ECO:0000313" key="6">
    <source>
        <dbReference type="EMBL" id="MUH71640.1"/>
    </source>
</evidence>
<evidence type="ECO:0000256" key="1">
    <source>
        <dbReference type="ARBA" id="ARBA00009437"/>
    </source>
</evidence>
<sequence>MSTSLSFDGISEFVAVAETHGFTSAAKRLNVSTSHISRQIAKVEKHLGVALFARTTRQVKLTDAGFNYYQHCQGLLDGLAQANEEVSYQQVELTGTLRVSAAGEFAELYIVPVLLDFAKLHPNLNIDIDFNSKYVDFVQEGIDFSIRYGQLKDSSLIARKLVDRQLVAAASAEYLEKFGTPQTPQELINHDCIVAISDHWRFEHEKKEITVKVKPKWRSNSGRSLVQAVESGMGISYMPQSSYGTSLIDKSVVPILEPYWKKQIPTWIVYANKQYLPARARLAIDYLVEHFKNWQDA</sequence>
<evidence type="ECO:0000256" key="2">
    <source>
        <dbReference type="ARBA" id="ARBA00023015"/>
    </source>
</evidence>
<keyword evidence="7" id="KW-1185">Reference proteome</keyword>
<dbReference type="InterPro" id="IPR058163">
    <property type="entry name" value="LysR-type_TF_proteobact-type"/>
</dbReference>
<accession>A0A6N8F9P4</accession>
<comment type="caution">
    <text evidence="6">The sequence shown here is derived from an EMBL/GenBank/DDBJ whole genome shotgun (WGS) entry which is preliminary data.</text>
</comment>
<dbReference type="GO" id="GO:0043565">
    <property type="term" value="F:sequence-specific DNA binding"/>
    <property type="evidence" value="ECO:0007669"/>
    <property type="project" value="TreeGrafter"/>
</dbReference>
<dbReference type="PROSITE" id="PS50931">
    <property type="entry name" value="HTH_LYSR"/>
    <property type="match status" value="1"/>
</dbReference>
<dbReference type="GO" id="GO:0006351">
    <property type="term" value="P:DNA-templated transcription"/>
    <property type="evidence" value="ECO:0007669"/>
    <property type="project" value="TreeGrafter"/>
</dbReference>
<dbReference type="Proteomes" id="UP000439994">
    <property type="component" value="Unassembled WGS sequence"/>
</dbReference>
<dbReference type="CDD" id="cd08422">
    <property type="entry name" value="PBP2_CrgA_like"/>
    <property type="match status" value="1"/>
</dbReference>
<dbReference type="PANTHER" id="PTHR30537:SF10">
    <property type="entry name" value="TRANSCRIPTIONAL REGULATOR-RELATED"/>
    <property type="match status" value="1"/>
</dbReference>
<keyword evidence="3" id="KW-0238">DNA-binding</keyword>
<dbReference type="Gene3D" id="1.10.10.10">
    <property type="entry name" value="Winged helix-like DNA-binding domain superfamily/Winged helix DNA-binding domain"/>
    <property type="match status" value="1"/>
</dbReference>
<feature type="domain" description="HTH lysR-type" evidence="5">
    <location>
        <begin position="13"/>
        <end position="62"/>
    </location>
</feature>
<evidence type="ECO:0000259" key="5">
    <source>
        <dbReference type="PROSITE" id="PS50931"/>
    </source>
</evidence>
<gene>
    <name evidence="6" type="ORF">GNP35_03475</name>
</gene>
<keyword evidence="4" id="KW-0804">Transcription</keyword>
<proteinExistence type="inferred from homology"/>
<reference evidence="6 7" key="1">
    <citation type="submission" date="2019-11" db="EMBL/GenBank/DDBJ databases">
        <title>P. haliotis isolates from Z. marina roots.</title>
        <authorList>
            <person name="Cohen M."/>
            <person name="Jospin G."/>
            <person name="Eisen J.A."/>
            <person name="Coil D.A."/>
        </authorList>
    </citation>
    <scope>NUCLEOTIDE SEQUENCE [LARGE SCALE GENOMIC DNA]</scope>
    <source>
        <strain evidence="6 7">UCD-MCMsp1aY</strain>
    </source>
</reference>
<dbReference type="OrthoDB" id="9786526at2"/>
<dbReference type="SUPFAM" id="SSF46785">
    <property type="entry name" value="Winged helix' DNA-binding domain"/>
    <property type="match status" value="1"/>
</dbReference>
<dbReference type="AlphaFoldDB" id="A0A6N8F9P4"/>
<dbReference type="InterPro" id="IPR000847">
    <property type="entry name" value="LysR_HTH_N"/>
</dbReference>
<evidence type="ECO:0000313" key="7">
    <source>
        <dbReference type="Proteomes" id="UP000439994"/>
    </source>
</evidence>
<dbReference type="FunFam" id="1.10.10.10:FF:000001">
    <property type="entry name" value="LysR family transcriptional regulator"/>
    <property type="match status" value="1"/>
</dbReference>
<dbReference type="PRINTS" id="PR00039">
    <property type="entry name" value="HTHLYSR"/>
</dbReference>
<keyword evidence="2" id="KW-0805">Transcription regulation</keyword>
<dbReference type="PANTHER" id="PTHR30537">
    <property type="entry name" value="HTH-TYPE TRANSCRIPTIONAL REGULATOR"/>
    <property type="match status" value="1"/>
</dbReference>
<dbReference type="RefSeq" id="WP_155694525.1">
    <property type="nucleotide sequence ID" value="NZ_WOCD01000001.1"/>
</dbReference>